<evidence type="ECO:0000256" key="1">
    <source>
        <dbReference type="ARBA" id="ARBA00004123"/>
    </source>
</evidence>
<evidence type="ECO:0000313" key="5">
    <source>
        <dbReference type="Proteomes" id="UP000254866"/>
    </source>
</evidence>
<dbReference type="EMBL" id="NPIC01000017">
    <property type="protein sequence ID" value="RDL29999.1"/>
    <property type="molecule type" value="Genomic_DNA"/>
</dbReference>
<organism evidence="4 5">
    <name type="scientific">Venustampulla echinocandica</name>
    <dbReference type="NCBI Taxonomy" id="2656787"/>
    <lineage>
        <taxon>Eukaryota</taxon>
        <taxon>Fungi</taxon>
        <taxon>Dikarya</taxon>
        <taxon>Ascomycota</taxon>
        <taxon>Pezizomycotina</taxon>
        <taxon>Leotiomycetes</taxon>
        <taxon>Helotiales</taxon>
        <taxon>Pleuroascaceae</taxon>
        <taxon>Venustampulla</taxon>
    </lineage>
</organism>
<proteinExistence type="predicted"/>
<protein>
    <recommendedName>
        <fullName evidence="3">Zn(2)-C6 fungal-type domain-containing protein</fullName>
    </recommendedName>
</protein>
<dbReference type="PANTHER" id="PTHR37534:SF46">
    <property type="entry name" value="ZN(II)2CYS6 TRANSCRIPTION FACTOR (EUROFUNG)"/>
    <property type="match status" value="1"/>
</dbReference>
<dbReference type="SMART" id="SM00066">
    <property type="entry name" value="GAL4"/>
    <property type="match status" value="1"/>
</dbReference>
<dbReference type="OrthoDB" id="1919336at2759"/>
<dbReference type="GO" id="GO:0008270">
    <property type="term" value="F:zinc ion binding"/>
    <property type="evidence" value="ECO:0007669"/>
    <property type="project" value="InterPro"/>
</dbReference>
<dbReference type="Pfam" id="PF00172">
    <property type="entry name" value="Zn_clus"/>
    <property type="match status" value="1"/>
</dbReference>
<evidence type="ECO:0000259" key="3">
    <source>
        <dbReference type="PROSITE" id="PS50048"/>
    </source>
</evidence>
<dbReference type="STRING" id="2656787.A0A370T934"/>
<dbReference type="RefSeq" id="XP_031864689.1">
    <property type="nucleotide sequence ID" value="XM_032019249.1"/>
</dbReference>
<dbReference type="Pfam" id="PF11951">
    <property type="entry name" value="Fungal_trans_2"/>
    <property type="match status" value="1"/>
</dbReference>
<dbReference type="InterPro" id="IPR036864">
    <property type="entry name" value="Zn2-C6_fun-type_DNA-bd_sf"/>
</dbReference>
<dbReference type="Gene3D" id="4.10.240.10">
    <property type="entry name" value="Zn(2)-C6 fungal-type DNA-binding domain"/>
    <property type="match status" value="1"/>
</dbReference>
<dbReference type="GeneID" id="43603475"/>
<feature type="domain" description="Zn(2)-C6 fungal-type" evidence="3">
    <location>
        <begin position="16"/>
        <end position="46"/>
    </location>
</feature>
<dbReference type="SUPFAM" id="SSF57701">
    <property type="entry name" value="Zn2/Cys6 DNA-binding domain"/>
    <property type="match status" value="1"/>
</dbReference>
<dbReference type="PANTHER" id="PTHR37534">
    <property type="entry name" value="TRANSCRIPTIONAL ACTIVATOR PROTEIN UGA3"/>
    <property type="match status" value="1"/>
</dbReference>
<evidence type="ECO:0000256" key="2">
    <source>
        <dbReference type="ARBA" id="ARBA00023242"/>
    </source>
</evidence>
<comment type="subcellular location">
    <subcellularLocation>
        <location evidence="1">Nucleus</location>
    </subcellularLocation>
</comment>
<dbReference type="Proteomes" id="UP000254866">
    <property type="component" value="Unassembled WGS sequence"/>
</dbReference>
<evidence type="ECO:0000313" key="4">
    <source>
        <dbReference type="EMBL" id="RDL29999.1"/>
    </source>
</evidence>
<dbReference type="PROSITE" id="PS00463">
    <property type="entry name" value="ZN2_CY6_FUNGAL_1"/>
    <property type="match status" value="1"/>
</dbReference>
<dbReference type="GO" id="GO:0005634">
    <property type="term" value="C:nucleus"/>
    <property type="evidence" value="ECO:0007669"/>
    <property type="project" value="UniProtKB-SubCell"/>
</dbReference>
<dbReference type="GO" id="GO:0000981">
    <property type="term" value="F:DNA-binding transcription factor activity, RNA polymerase II-specific"/>
    <property type="evidence" value="ECO:0007669"/>
    <property type="project" value="InterPro"/>
</dbReference>
<keyword evidence="5" id="KW-1185">Reference proteome</keyword>
<dbReference type="AlphaFoldDB" id="A0A370T934"/>
<comment type="caution">
    <text evidence="4">The sequence shown here is derived from an EMBL/GenBank/DDBJ whole genome shotgun (WGS) entry which is preliminary data.</text>
</comment>
<name>A0A370T934_9HELO</name>
<dbReference type="PROSITE" id="PS50048">
    <property type="entry name" value="ZN2_CY6_FUNGAL_2"/>
    <property type="match status" value="1"/>
</dbReference>
<sequence length="506" mass="57136">MISTLRLVSRLRTSSGCFVCRKRRKKCDESTPRCAGCVRNNFKCVWPAPESVGVKDASSTATITISPSPADSNSPFADDSSKVGRVRSPMYGLPWIRTSMDHYLSIYFRDRFMTGVFRPNAHPAFQDPGYLILVSAQMSTTMGAFLATAAMHASWANPKFRRPAIRYYNSVLAGLRKSIAEGAAKGGEDWLLLATNLLVLFEINKGWNTGHNPLGAAPHLDGLAHILKIRIGEESKKPQEFVHLQNKISAESFVLWSSFLSLFYSEIDRVGDTINWNDLNIYLDRDVFPDASISSNSPLLVLDWKLHGTIFEISRLSHKVPLETSSYVRGRELETELIRREKDVRFEIPNYASPGQTQDVLQQILLYILATQILVFKTLRPETRTCNPRIREIVTEAMAAISRIEIEAKTNCGPYFCWPLAILSCAVESKANISSLRDALKKVWLVSYCGEVQRVRNATEVFWQKVDVEKGEDDFNLLDILIYQGGMFKHPSMVTEWGKSLYDRNC</sequence>
<keyword evidence="2" id="KW-0539">Nucleus</keyword>
<accession>A0A370T934</accession>
<dbReference type="InterPro" id="IPR001138">
    <property type="entry name" value="Zn2Cys6_DnaBD"/>
</dbReference>
<reference evidence="4 5" key="1">
    <citation type="journal article" date="2018" name="IMA Fungus">
        <title>IMA Genome-F 9: Draft genome sequence of Annulohypoxylon stygium, Aspergillus mulundensis, Berkeleyomyces basicola (syn. Thielaviopsis basicola), Ceratocystis smalleyi, two Cercospora beticola strains, Coleophoma cylindrospora, Fusarium fracticaudum, Phialophora cf. hyalina, and Morchella septimelata.</title>
        <authorList>
            <person name="Wingfield B.D."/>
            <person name="Bills G.F."/>
            <person name="Dong Y."/>
            <person name="Huang W."/>
            <person name="Nel W.J."/>
            <person name="Swalarsk-Parry B.S."/>
            <person name="Vaghefi N."/>
            <person name="Wilken P.M."/>
            <person name="An Z."/>
            <person name="de Beer Z.W."/>
            <person name="De Vos L."/>
            <person name="Chen L."/>
            <person name="Duong T.A."/>
            <person name="Gao Y."/>
            <person name="Hammerbacher A."/>
            <person name="Kikkert J.R."/>
            <person name="Li Y."/>
            <person name="Li H."/>
            <person name="Li K."/>
            <person name="Li Q."/>
            <person name="Liu X."/>
            <person name="Ma X."/>
            <person name="Naidoo K."/>
            <person name="Pethybridge S.J."/>
            <person name="Sun J."/>
            <person name="Steenkamp E.T."/>
            <person name="van der Nest M.A."/>
            <person name="van Wyk S."/>
            <person name="Wingfield M.J."/>
            <person name="Xiong C."/>
            <person name="Yue Q."/>
            <person name="Zhang X."/>
        </authorList>
    </citation>
    <scope>NUCLEOTIDE SEQUENCE [LARGE SCALE GENOMIC DNA]</scope>
    <source>
        <strain evidence="4 5">BP 5553</strain>
    </source>
</reference>
<gene>
    <name evidence="4" type="ORF">BP5553_10626</name>
</gene>
<dbReference type="CDD" id="cd00067">
    <property type="entry name" value="GAL4"/>
    <property type="match status" value="1"/>
</dbReference>
<dbReference type="InterPro" id="IPR021858">
    <property type="entry name" value="Fun_TF"/>
</dbReference>